<dbReference type="InterPro" id="IPR050987">
    <property type="entry name" value="AtrR-like"/>
</dbReference>
<feature type="domain" description="Xylanolytic transcriptional activator regulatory" evidence="6">
    <location>
        <begin position="360"/>
        <end position="433"/>
    </location>
</feature>
<keyword evidence="8" id="KW-1185">Reference proteome</keyword>
<dbReference type="InterPro" id="IPR007219">
    <property type="entry name" value="XnlR_reg_dom"/>
</dbReference>
<accession>A0A409W5S8</accession>
<comment type="caution">
    <text evidence="7">The sequence shown here is derived from an EMBL/GenBank/DDBJ whole genome shotgun (WGS) entry which is preliminary data.</text>
</comment>
<dbReference type="PANTHER" id="PTHR46910:SF3">
    <property type="entry name" value="HALOTOLERANCE PROTEIN 9-RELATED"/>
    <property type="match status" value="1"/>
</dbReference>
<organism evidence="7 8">
    <name type="scientific">Gymnopilus dilepis</name>
    <dbReference type="NCBI Taxonomy" id="231916"/>
    <lineage>
        <taxon>Eukaryota</taxon>
        <taxon>Fungi</taxon>
        <taxon>Dikarya</taxon>
        <taxon>Basidiomycota</taxon>
        <taxon>Agaricomycotina</taxon>
        <taxon>Agaricomycetes</taxon>
        <taxon>Agaricomycetidae</taxon>
        <taxon>Agaricales</taxon>
        <taxon>Agaricineae</taxon>
        <taxon>Hymenogastraceae</taxon>
        <taxon>Gymnopilus</taxon>
    </lineage>
</organism>
<dbReference type="AlphaFoldDB" id="A0A409W5S8"/>
<evidence type="ECO:0000256" key="2">
    <source>
        <dbReference type="ARBA" id="ARBA00022723"/>
    </source>
</evidence>
<dbReference type="PANTHER" id="PTHR46910">
    <property type="entry name" value="TRANSCRIPTION FACTOR PDR1"/>
    <property type="match status" value="1"/>
</dbReference>
<keyword evidence="2" id="KW-0479">Metal-binding</keyword>
<keyword evidence="4" id="KW-0539">Nucleus</keyword>
<dbReference type="CDD" id="cd12148">
    <property type="entry name" value="fungal_TF_MHR"/>
    <property type="match status" value="1"/>
</dbReference>
<keyword evidence="3" id="KW-0238">DNA-binding</keyword>
<dbReference type="EMBL" id="NHYE01005379">
    <property type="protein sequence ID" value="PPQ73864.1"/>
    <property type="molecule type" value="Genomic_DNA"/>
</dbReference>
<protein>
    <recommendedName>
        <fullName evidence="6">Xylanolytic transcriptional activator regulatory domain-containing protein</fullName>
    </recommendedName>
</protein>
<name>A0A409W5S8_9AGAR</name>
<feature type="compositionally biased region" description="Low complexity" evidence="5">
    <location>
        <begin position="61"/>
        <end position="73"/>
    </location>
</feature>
<feature type="compositionally biased region" description="Basic residues" evidence="5">
    <location>
        <begin position="74"/>
        <end position="84"/>
    </location>
</feature>
<feature type="region of interest" description="Disordered" evidence="5">
    <location>
        <begin position="61"/>
        <end position="100"/>
    </location>
</feature>
<evidence type="ECO:0000259" key="6">
    <source>
        <dbReference type="SMART" id="SM00906"/>
    </source>
</evidence>
<dbReference type="GO" id="GO:0006351">
    <property type="term" value="P:DNA-templated transcription"/>
    <property type="evidence" value="ECO:0007669"/>
    <property type="project" value="InterPro"/>
</dbReference>
<dbReference type="InParanoid" id="A0A409W5S8"/>
<evidence type="ECO:0000313" key="8">
    <source>
        <dbReference type="Proteomes" id="UP000284706"/>
    </source>
</evidence>
<comment type="subcellular location">
    <subcellularLocation>
        <location evidence="1">Nucleus</location>
    </subcellularLocation>
</comment>
<dbReference type="Pfam" id="PF04082">
    <property type="entry name" value="Fungal_trans"/>
    <property type="match status" value="1"/>
</dbReference>
<dbReference type="GO" id="GO:0003677">
    <property type="term" value="F:DNA binding"/>
    <property type="evidence" value="ECO:0007669"/>
    <property type="project" value="UniProtKB-KW"/>
</dbReference>
<dbReference type="GO" id="GO:0008270">
    <property type="term" value="F:zinc ion binding"/>
    <property type="evidence" value="ECO:0007669"/>
    <property type="project" value="InterPro"/>
</dbReference>
<dbReference type="GO" id="GO:0005634">
    <property type="term" value="C:nucleus"/>
    <property type="evidence" value="ECO:0007669"/>
    <property type="project" value="UniProtKB-SubCell"/>
</dbReference>
<evidence type="ECO:0000256" key="1">
    <source>
        <dbReference type="ARBA" id="ARBA00004123"/>
    </source>
</evidence>
<sequence length="815" mass="91641">MICSSYITSLEDKLDVLEALLRQIQPGVDISKQFGPPLVRDSWKDGDSSFTPPVAQSVPLSSKIRLDSSSSAHAKSHSQSRAKRAMPNIHASDPSSYHHLQSLSDEDTFSEVSSDDEDAVITSFNGRTRITLRETSRTDSAADSDIRFHGRNDTAGLIELTRHFKDLHIEGFPKAISPGKVTGTPPGQVRRLPFWKTPSWELGYESLPIDDPVLLKDVLERFPSPDVAEQLIECYFRYSNPIYPLLHCQTFHQQWSRQLHRHNIWFACVCMSLFAVASRWCSIEKMTRRTWNEDEELADWNLTGRHYFDVANGRHTGRVVLIMCLINLLRRNTSHPKKFIAVGKLVRSTIPGGSDAYPSAWVLVSVALRKAVDVGVHRKRVYRSEANIEDELWKRAFWILVVIDRLQAVVLGRSFMLGDEDFDVDLPLEVDDSHWGTESGNASHFAQLSETSLTLIGFNRLVKLTDLMGLALRTLYVVNRAQACFGLIALDRGDVVRRLSEALEGWEASTPEHCEPERKISTLIDFACPVRWTNDMSASKFSSQSGNLFIIYHMTRLLIHRLAVTSPASFSIDSISRDKPRRARAGPDQPLADSSAQICTASIYSSVRILEVASTHKLHYLYPPFAIYMSHFCAAFILRLAWQTKVDEQEGTTKAGPDTAEMLPKAEVFLHVLDTLKDRWSIVGLLLEDLYEGLRGLPNSMSLPKVPRVPNVTQPCSIPRSRSIQSERRRLMAVDSNAIDNYALQSSPSEGIMSLPVSQQTGSRTGYSTFVKSVAIEARTVSLTSSPMRQTERPRARSVRLLRALSSPDLRRNVL</sequence>
<proteinExistence type="predicted"/>
<evidence type="ECO:0000313" key="7">
    <source>
        <dbReference type="EMBL" id="PPQ73864.1"/>
    </source>
</evidence>
<evidence type="ECO:0000256" key="4">
    <source>
        <dbReference type="ARBA" id="ARBA00023242"/>
    </source>
</evidence>
<dbReference type="SMART" id="SM00906">
    <property type="entry name" value="Fungal_trans"/>
    <property type="match status" value="1"/>
</dbReference>
<evidence type="ECO:0000256" key="3">
    <source>
        <dbReference type="ARBA" id="ARBA00023125"/>
    </source>
</evidence>
<dbReference type="GO" id="GO:0003700">
    <property type="term" value="F:DNA-binding transcription factor activity"/>
    <property type="evidence" value="ECO:0007669"/>
    <property type="project" value="InterPro"/>
</dbReference>
<dbReference type="Proteomes" id="UP000284706">
    <property type="component" value="Unassembled WGS sequence"/>
</dbReference>
<dbReference type="OrthoDB" id="4456959at2759"/>
<gene>
    <name evidence="7" type="ORF">CVT26_011757</name>
</gene>
<evidence type="ECO:0000256" key="5">
    <source>
        <dbReference type="SAM" id="MobiDB-lite"/>
    </source>
</evidence>
<reference evidence="7 8" key="1">
    <citation type="journal article" date="2018" name="Evol. Lett.">
        <title>Horizontal gene cluster transfer increased hallucinogenic mushroom diversity.</title>
        <authorList>
            <person name="Reynolds H.T."/>
            <person name="Vijayakumar V."/>
            <person name="Gluck-Thaler E."/>
            <person name="Korotkin H.B."/>
            <person name="Matheny P.B."/>
            <person name="Slot J.C."/>
        </authorList>
    </citation>
    <scope>NUCLEOTIDE SEQUENCE [LARGE SCALE GENOMIC DNA]</scope>
    <source>
        <strain evidence="7 8">SRW20</strain>
    </source>
</reference>